<dbReference type="RefSeq" id="WP_183732242.1">
    <property type="nucleotide sequence ID" value="NZ_JACHID010000008.1"/>
</dbReference>
<dbReference type="InterPro" id="IPR001645">
    <property type="entry name" value="Folylpolyglutamate_synth"/>
</dbReference>
<comment type="similarity">
    <text evidence="1">Belongs to the folylpolyglutamate synthase family.</text>
</comment>
<proteinExistence type="inferred from homology"/>
<dbReference type="EC" id="6.3.2.12" evidence="7"/>
<dbReference type="PANTHER" id="PTHR11136">
    <property type="entry name" value="FOLYLPOLYGLUTAMATE SYNTHASE-RELATED"/>
    <property type="match status" value="1"/>
</dbReference>
<dbReference type="EC" id="6.3.2.17" evidence="7"/>
<sequence length="411" mass="45863">MSINMNQYLEELLERTESHVKLGLENTHRALEILGNPHCDYRSILVAGSNGKGTTAAYIFRGLELSGLRVGLFSSPHIVRLNERLRTCEGTISDDELKELVDDTFAICKAGGVRLTFFELMTVAGARYFSRKKCDVVVVEVGLGGRLDSTNVHPNFASVVTSIGMEHTAILGDDIDTIAAEKLATVKPGGKLICDGLAPWAGVARRVVAEKEARMLDASQAEIDPEVEACLSYPFFRENFQLAQTLLQTLEITDMRLLQEVARTRLFGRMEPLAYKKRHVLLDCAHNPVALEKMGPYILEWTRPFKRRILATTLLADKELDPVTRSFWDSFDAVALFPLNHPRGRKSPAELFPLIAETSQRNLMVAPSLQEGLSRVDDILLEDEHSCLVVTGSMYLLGEVYPLMEPHLDPR</sequence>
<evidence type="ECO:0000256" key="6">
    <source>
        <dbReference type="ARBA" id="ARBA00022842"/>
    </source>
</evidence>
<dbReference type="PANTHER" id="PTHR11136:SF0">
    <property type="entry name" value="DIHYDROFOLATE SYNTHETASE-RELATED"/>
    <property type="match status" value="1"/>
</dbReference>
<evidence type="ECO:0000256" key="4">
    <source>
        <dbReference type="ARBA" id="ARBA00022741"/>
    </source>
</evidence>
<dbReference type="GO" id="GO:0005737">
    <property type="term" value="C:cytoplasm"/>
    <property type="evidence" value="ECO:0007669"/>
    <property type="project" value="TreeGrafter"/>
</dbReference>
<accession>A0A7W8DHA4</accession>
<dbReference type="GO" id="GO:0046872">
    <property type="term" value="F:metal ion binding"/>
    <property type="evidence" value="ECO:0007669"/>
    <property type="project" value="UniProtKB-KW"/>
</dbReference>
<organism evidence="7 8">
    <name type="scientific">Desulfurispira natronophila</name>
    <dbReference type="NCBI Taxonomy" id="682562"/>
    <lineage>
        <taxon>Bacteria</taxon>
        <taxon>Pseudomonadati</taxon>
        <taxon>Chrysiogenota</taxon>
        <taxon>Chrysiogenia</taxon>
        <taxon>Chrysiogenales</taxon>
        <taxon>Chrysiogenaceae</taxon>
        <taxon>Desulfurispira</taxon>
    </lineage>
</organism>
<evidence type="ECO:0000256" key="2">
    <source>
        <dbReference type="ARBA" id="ARBA00022598"/>
    </source>
</evidence>
<dbReference type="EMBL" id="JACHID010000008">
    <property type="protein sequence ID" value="MBB5022187.1"/>
    <property type="molecule type" value="Genomic_DNA"/>
</dbReference>
<dbReference type="GO" id="GO:0008841">
    <property type="term" value="F:dihydrofolate synthase activity"/>
    <property type="evidence" value="ECO:0007669"/>
    <property type="project" value="UniProtKB-EC"/>
</dbReference>
<dbReference type="Proteomes" id="UP000528322">
    <property type="component" value="Unassembled WGS sequence"/>
</dbReference>
<evidence type="ECO:0000256" key="1">
    <source>
        <dbReference type="ARBA" id="ARBA00008276"/>
    </source>
</evidence>
<name>A0A7W8DHA4_9BACT</name>
<evidence type="ECO:0000313" key="8">
    <source>
        <dbReference type="Proteomes" id="UP000528322"/>
    </source>
</evidence>
<keyword evidence="3" id="KW-0479">Metal-binding</keyword>
<dbReference type="SUPFAM" id="SSF53244">
    <property type="entry name" value="MurD-like peptide ligases, peptide-binding domain"/>
    <property type="match status" value="1"/>
</dbReference>
<reference evidence="7 8" key="1">
    <citation type="submission" date="2020-08" db="EMBL/GenBank/DDBJ databases">
        <title>Genomic Encyclopedia of Type Strains, Phase IV (KMG-IV): sequencing the most valuable type-strain genomes for metagenomic binning, comparative biology and taxonomic classification.</title>
        <authorList>
            <person name="Goeker M."/>
        </authorList>
    </citation>
    <scope>NUCLEOTIDE SEQUENCE [LARGE SCALE GENOMIC DNA]</scope>
    <source>
        <strain evidence="7 8">DSM 22071</strain>
    </source>
</reference>
<keyword evidence="4" id="KW-0547">Nucleotide-binding</keyword>
<evidence type="ECO:0000256" key="3">
    <source>
        <dbReference type="ARBA" id="ARBA00022723"/>
    </source>
</evidence>
<keyword evidence="2 7" id="KW-0436">Ligase</keyword>
<keyword evidence="6" id="KW-0460">Magnesium</keyword>
<evidence type="ECO:0000313" key="7">
    <source>
        <dbReference type="EMBL" id="MBB5022187.1"/>
    </source>
</evidence>
<dbReference type="SUPFAM" id="SSF53623">
    <property type="entry name" value="MurD-like peptide ligases, catalytic domain"/>
    <property type="match status" value="1"/>
</dbReference>
<keyword evidence="8" id="KW-1185">Reference proteome</keyword>
<evidence type="ECO:0000256" key="5">
    <source>
        <dbReference type="ARBA" id="ARBA00022840"/>
    </source>
</evidence>
<dbReference type="InterPro" id="IPR036565">
    <property type="entry name" value="Mur-like_cat_sf"/>
</dbReference>
<protein>
    <submittedName>
        <fullName evidence="7">Dihydrofolate synthase/folylpolyglutamate synthase</fullName>
        <ecNumber evidence="7">6.3.2.12</ecNumber>
        <ecNumber evidence="7">6.3.2.17</ecNumber>
    </submittedName>
</protein>
<keyword evidence="5" id="KW-0067">ATP-binding</keyword>
<dbReference type="NCBIfam" id="TIGR01499">
    <property type="entry name" value="folC"/>
    <property type="match status" value="1"/>
</dbReference>
<dbReference type="GO" id="GO:0005524">
    <property type="term" value="F:ATP binding"/>
    <property type="evidence" value="ECO:0007669"/>
    <property type="project" value="UniProtKB-KW"/>
</dbReference>
<gene>
    <name evidence="7" type="ORF">HNR37_001515</name>
</gene>
<dbReference type="Gene3D" id="3.90.190.20">
    <property type="entry name" value="Mur ligase, C-terminal domain"/>
    <property type="match status" value="1"/>
</dbReference>
<dbReference type="AlphaFoldDB" id="A0A7W8DHA4"/>
<dbReference type="Gene3D" id="3.40.1190.10">
    <property type="entry name" value="Mur-like, catalytic domain"/>
    <property type="match status" value="1"/>
</dbReference>
<dbReference type="InterPro" id="IPR036615">
    <property type="entry name" value="Mur_ligase_C_dom_sf"/>
</dbReference>
<comment type="caution">
    <text evidence="7">The sequence shown here is derived from an EMBL/GenBank/DDBJ whole genome shotgun (WGS) entry which is preliminary data.</text>
</comment>
<dbReference type="GO" id="GO:0004326">
    <property type="term" value="F:tetrahydrofolylpolyglutamate synthase activity"/>
    <property type="evidence" value="ECO:0007669"/>
    <property type="project" value="UniProtKB-EC"/>
</dbReference>